<evidence type="ECO:0008006" key="3">
    <source>
        <dbReference type="Google" id="ProtNLM"/>
    </source>
</evidence>
<organism evidence="1 2">
    <name type="scientific">Polynucleobacter meluiroseus</name>
    <dbReference type="NCBI Taxonomy" id="1938814"/>
    <lineage>
        <taxon>Bacteria</taxon>
        <taxon>Pseudomonadati</taxon>
        <taxon>Pseudomonadota</taxon>
        <taxon>Betaproteobacteria</taxon>
        <taxon>Burkholderiales</taxon>
        <taxon>Burkholderiaceae</taxon>
        <taxon>Polynucleobacter</taxon>
    </lineage>
</organism>
<dbReference type="EMBL" id="OANS01000001">
    <property type="protein sequence ID" value="SNX28274.1"/>
    <property type="molecule type" value="Genomic_DNA"/>
</dbReference>
<reference evidence="2" key="1">
    <citation type="submission" date="2017-08" db="EMBL/GenBank/DDBJ databases">
        <authorList>
            <person name="Varghese N."/>
            <person name="Submissions S."/>
        </authorList>
    </citation>
    <scope>NUCLEOTIDE SEQUENCE [LARGE SCALE GENOMIC DNA]</scope>
    <source>
        <strain evidence="2">AP-Melu-1000-B4</strain>
    </source>
</reference>
<dbReference type="Proteomes" id="UP000218069">
    <property type="component" value="Unassembled WGS sequence"/>
</dbReference>
<accession>A0A240E024</accession>
<dbReference type="SUPFAM" id="SSF46785">
    <property type="entry name" value="Winged helix' DNA-binding domain"/>
    <property type="match status" value="1"/>
</dbReference>
<dbReference type="InterPro" id="IPR036388">
    <property type="entry name" value="WH-like_DNA-bd_sf"/>
</dbReference>
<dbReference type="AlphaFoldDB" id="A0A240E024"/>
<sequence>MEFINIMENTRFKKELPSYLRFIQLVESIGLMKLSPELDDLEAHLLDRIAINALSGTHVQIGEMLALSQLGSQATIHNRIKRLTANGYLSVRIDQADARRKYLIPTSLAKKRFDVLSKALNKAVLGA</sequence>
<gene>
    <name evidence="1" type="ORF">SAMN06295945_0599</name>
</gene>
<evidence type="ECO:0000313" key="1">
    <source>
        <dbReference type="EMBL" id="SNX28274.1"/>
    </source>
</evidence>
<evidence type="ECO:0000313" key="2">
    <source>
        <dbReference type="Proteomes" id="UP000218069"/>
    </source>
</evidence>
<proteinExistence type="predicted"/>
<dbReference type="Gene3D" id="1.10.10.10">
    <property type="entry name" value="Winged helix-like DNA-binding domain superfamily/Winged helix DNA-binding domain"/>
    <property type="match status" value="1"/>
</dbReference>
<protein>
    <recommendedName>
        <fullName evidence="3">Winged helix DNA-binding domain-containing protein</fullName>
    </recommendedName>
</protein>
<dbReference type="InterPro" id="IPR036390">
    <property type="entry name" value="WH_DNA-bd_sf"/>
</dbReference>
<keyword evidence="2" id="KW-1185">Reference proteome</keyword>
<name>A0A240E024_9BURK</name>